<evidence type="ECO:0000256" key="3">
    <source>
        <dbReference type="ARBA" id="ARBA00023237"/>
    </source>
</evidence>
<sequence>MKTAFLFFAFAFVALSTFGQVSGKLTTANGEPLPFVNVLLLNAADSALVKGIMSTALGEYRIENVPGGTYMLRITAIGYKSYHSPSFSLTTPNATKVFETLVLEEDAQQLAEIVVQGEKPLYQQEIDRTVINVENSVLTKGSSALQVLERSPGVFVDMRNNSIALNGKSSVMIMLNGKLVRLPAAQVVAMLNGMSANNIEKIELLTTPTSKYDADGSAGMINIVLKKREEIGTTGSFSATTGYGWKEKGAASVNLSHNTGKVNLYGSYAFLHNRQRDGWVAQSTQNMPAFGGELSVDVSSMQNQNANSHNATLGLDVNATSNTTFGGSVTYNSSRIAREVFNRGNYTIVASDSLLVMRADIAGNSRWRNTIASVFLEHRWREGESLNIDVDYLGYDIENPTDVNTVFFDREGNEATPSGSIFSNRQRGVSSSPIHVGVAKVDYAKQFSKGVRFEGGLKGTFTRSTSTSSIETLENNEWVSSPRYLNDTDMREWIAAGYASMNVQLNASTSLMAGARYEYSHTFANADKDENKIDRRLGKLFPSVFLSKKLGEQSELQFSYTKRISRPSFNDLASFLFYTDPMSVATGNPALQPTVTNNFKIGYNHHGYSFSLTASRDDHPIVLYQEKESPARDLMYNRPENMAYQNNLTFQATLPFTVAKWWTMTYSYVGGLRQFKLDHTQEKLVKTYFAYSFNGSQTFSLPKNFSLELSGWYNSTQYDGSKKLDGFGMLNAGIKKDLNKNWGSLQLSVTDIFKSMRVSGYFGTITEEAFSLKAHFVYGAESANNRIVRLTYSKSFGNVKVKSKSSRDGTSKDERDRIRRN</sequence>
<dbReference type="InterPro" id="IPR036942">
    <property type="entry name" value="Beta-barrel_TonB_sf"/>
</dbReference>
<dbReference type="EMBL" id="JAERRB010000003">
    <property type="protein sequence ID" value="MBL0741957.1"/>
    <property type="molecule type" value="Genomic_DNA"/>
</dbReference>
<dbReference type="Pfam" id="PF13620">
    <property type="entry name" value="CarboxypepD_reg"/>
    <property type="match status" value="1"/>
</dbReference>
<dbReference type="Pfam" id="PF14905">
    <property type="entry name" value="OMP_b-brl_3"/>
    <property type="match status" value="1"/>
</dbReference>
<dbReference type="Gene3D" id="2.60.40.1120">
    <property type="entry name" value="Carboxypeptidase-like, regulatory domain"/>
    <property type="match status" value="1"/>
</dbReference>
<feature type="chain" id="PRO_5046935879" evidence="4">
    <location>
        <begin position="24"/>
        <end position="821"/>
    </location>
</feature>
<dbReference type="InterPro" id="IPR008969">
    <property type="entry name" value="CarboxyPept-like_regulatory"/>
</dbReference>
<feature type="signal peptide" evidence="4">
    <location>
        <begin position="1"/>
        <end position="23"/>
    </location>
</feature>
<reference evidence="6 7" key="1">
    <citation type="submission" date="2021-01" db="EMBL/GenBank/DDBJ databases">
        <title>Chryseolinea sp. Jin1 Genome sequencing and assembly.</title>
        <authorList>
            <person name="Kim I."/>
        </authorList>
    </citation>
    <scope>NUCLEOTIDE SEQUENCE [LARGE SCALE GENOMIC DNA]</scope>
    <source>
        <strain evidence="6 7">Jin1</strain>
    </source>
</reference>
<evidence type="ECO:0000313" key="6">
    <source>
        <dbReference type="EMBL" id="MBL0741957.1"/>
    </source>
</evidence>
<proteinExistence type="predicted"/>
<dbReference type="InterPro" id="IPR041700">
    <property type="entry name" value="OMP_b-brl_3"/>
</dbReference>
<dbReference type="RefSeq" id="WP_202009621.1">
    <property type="nucleotide sequence ID" value="NZ_JAERRB010000003.1"/>
</dbReference>
<name>A0ABS1KRV8_9BACT</name>
<dbReference type="PANTHER" id="PTHR40980:SF4">
    <property type="entry name" value="TONB-DEPENDENT RECEPTOR-LIKE BETA-BARREL DOMAIN-CONTAINING PROTEIN"/>
    <property type="match status" value="1"/>
</dbReference>
<evidence type="ECO:0000256" key="1">
    <source>
        <dbReference type="ARBA" id="ARBA00004442"/>
    </source>
</evidence>
<feature type="domain" description="Outer membrane protein beta-barrel" evidence="5">
    <location>
        <begin position="382"/>
        <end position="761"/>
    </location>
</feature>
<organism evidence="6 7">
    <name type="scientific">Chryseolinea lacunae</name>
    <dbReference type="NCBI Taxonomy" id="2801331"/>
    <lineage>
        <taxon>Bacteria</taxon>
        <taxon>Pseudomonadati</taxon>
        <taxon>Bacteroidota</taxon>
        <taxon>Cytophagia</taxon>
        <taxon>Cytophagales</taxon>
        <taxon>Fulvivirgaceae</taxon>
        <taxon>Chryseolinea</taxon>
    </lineage>
</organism>
<comment type="subcellular location">
    <subcellularLocation>
        <location evidence="1">Cell outer membrane</location>
    </subcellularLocation>
</comment>
<dbReference type="InterPro" id="IPR037066">
    <property type="entry name" value="Plug_dom_sf"/>
</dbReference>
<keyword evidence="7" id="KW-1185">Reference proteome</keyword>
<evidence type="ECO:0000256" key="2">
    <source>
        <dbReference type="ARBA" id="ARBA00023136"/>
    </source>
</evidence>
<dbReference type="Proteomes" id="UP000613030">
    <property type="component" value="Unassembled WGS sequence"/>
</dbReference>
<gene>
    <name evidence="6" type="ORF">JI741_12055</name>
</gene>
<dbReference type="Gene3D" id="2.40.170.20">
    <property type="entry name" value="TonB-dependent receptor, beta-barrel domain"/>
    <property type="match status" value="1"/>
</dbReference>
<accession>A0ABS1KRV8</accession>
<comment type="caution">
    <text evidence="6">The sequence shown here is derived from an EMBL/GenBank/DDBJ whole genome shotgun (WGS) entry which is preliminary data.</text>
</comment>
<evidence type="ECO:0000259" key="5">
    <source>
        <dbReference type="Pfam" id="PF14905"/>
    </source>
</evidence>
<dbReference type="Gene3D" id="2.170.130.10">
    <property type="entry name" value="TonB-dependent receptor, plug domain"/>
    <property type="match status" value="1"/>
</dbReference>
<dbReference type="SUPFAM" id="SSF49464">
    <property type="entry name" value="Carboxypeptidase regulatory domain-like"/>
    <property type="match status" value="1"/>
</dbReference>
<dbReference type="PANTHER" id="PTHR40980">
    <property type="entry name" value="PLUG DOMAIN-CONTAINING PROTEIN"/>
    <property type="match status" value="1"/>
</dbReference>
<keyword evidence="2" id="KW-0472">Membrane</keyword>
<dbReference type="SUPFAM" id="SSF56935">
    <property type="entry name" value="Porins"/>
    <property type="match status" value="1"/>
</dbReference>
<evidence type="ECO:0000313" key="7">
    <source>
        <dbReference type="Proteomes" id="UP000613030"/>
    </source>
</evidence>
<keyword evidence="6" id="KW-0675">Receptor</keyword>
<evidence type="ECO:0000256" key="4">
    <source>
        <dbReference type="SAM" id="SignalP"/>
    </source>
</evidence>
<protein>
    <submittedName>
        <fullName evidence="6">TonB-dependent receptor</fullName>
    </submittedName>
</protein>
<keyword evidence="4" id="KW-0732">Signal</keyword>
<keyword evidence="3" id="KW-0998">Cell outer membrane</keyword>